<proteinExistence type="predicted"/>
<dbReference type="OrthoDB" id="2052122at2"/>
<reference evidence="1 2" key="1">
    <citation type="submission" date="2019-02" db="EMBL/GenBank/DDBJ databases">
        <authorList>
            <person name="Li S.-H."/>
        </authorList>
    </citation>
    <scope>NUCLEOTIDE SEQUENCE [LARGE SCALE GENOMIC DNA]</scope>
    <source>
        <strain evidence="1 2">IMCC14385</strain>
    </source>
</reference>
<protein>
    <submittedName>
        <fullName evidence="1">Uncharacterized protein</fullName>
    </submittedName>
</protein>
<dbReference type="AlphaFoldDB" id="A0A5P9NL72"/>
<dbReference type="RefSeq" id="WP_153239669.1">
    <property type="nucleotide sequence ID" value="NZ_CP036422.1"/>
</dbReference>
<evidence type="ECO:0000313" key="2">
    <source>
        <dbReference type="Proteomes" id="UP000326287"/>
    </source>
</evidence>
<organism evidence="1 2">
    <name type="scientific">Halioglobus maricola</name>
    <dbReference type="NCBI Taxonomy" id="2601894"/>
    <lineage>
        <taxon>Bacteria</taxon>
        <taxon>Pseudomonadati</taxon>
        <taxon>Pseudomonadota</taxon>
        <taxon>Gammaproteobacteria</taxon>
        <taxon>Cellvibrionales</taxon>
        <taxon>Halieaceae</taxon>
        <taxon>Halioglobus</taxon>
    </lineage>
</organism>
<accession>A0A5P9NL72</accession>
<dbReference type="KEGG" id="halc:EY643_13140"/>
<gene>
    <name evidence="1" type="ORF">EY643_13140</name>
</gene>
<name>A0A5P9NL72_9GAMM</name>
<keyword evidence="2" id="KW-1185">Reference proteome</keyword>
<dbReference type="EMBL" id="CP036422">
    <property type="protein sequence ID" value="QFU76527.1"/>
    <property type="molecule type" value="Genomic_DNA"/>
</dbReference>
<sequence>MQHWRRLLVVALIAAPLAWAFWPQALYRDPPRQLPWELPDYREASRSWQVDENGLIQAHVEHFFLQDISPQMVSWFYQVLPVSTIAYRGETIPLYHIFHPTEHGRIRVLEAAADGAEGMGQGALIEREEWFGPYDSRGRARLREFSSTGMVAIPEFAGLAMGRIEHRFEQRQSGTYYTVTSTIGSDLPVVGAVLNYYIRNFMFHPAMMEQWQRHQVEEVASLQFFLRALYLQRGEGTRFSLADTPVSTKID</sequence>
<evidence type="ECO:0000313" key="1">
    <source>
        <dbReference type="EMBL" id="QFU76527.1"/>
    </source>
</evidence>
<dbReference type="Proteomes" id="UP000326287">
    <property type="component" value="Chromosome"/>
</dbReference>